<sequence>MMSFRQNLRLFLWARAQHRLRQTGRPVKFSAAAELIAGATGVDLHKVRAALGGGFSSRATQDQLARWCGLRCATKHGAPVLVADLSETFERGPDRVYGPVAGSIPGMAAGGGIAPFQPEELRRRLTAVVSKKIRAA</sequence>
<reference evidence="1 2" key="2">
    <citation type="submission" date="2013-04" db="EMBL/GenBank/DDBJ databases">
        <authorList>
            <person name="Fiebig A."/>
            <person name="Pradella S."/>
            <person name="Wagner-Doebler I."/>
        </authorList>
    </citation>
    <scope>NUCLEOTIDE SEQUENCE [LARGE SCALE GENOMIC DNA]</scope>
    <source>
        <strain evidence="2">DSM 17067 / NCIMB 14079 / DFL-11</strain>
    </source>
</reference>
<proteinExistence type="predicted"/>
<accession>A0A5E8GT55</accession>
<name>A0A5E8GT55_ROSAD</name>
<gene>
    <name evidence="1" type="ORF">SADFL11_320</name>
</gene>
<reference evidence="1 2" key="1">
    <citation type="submission" date="2008-01" db="EMBL/GenBank/DDBJ databases">
        <authorList>
            <person name="Wagner-Dobler I."/>
            <person name="Ferriera S."/>
            <person name="Johnson J."/>
            <person name="Kravitz S."/>
            <person name="Beeson K."/>
            <person name="Sutton G."/>
            <person name="Rogers Y.-H."/>
            <person name="Friedman R."/>
            <person name="Frazier M."/>
            <person name="Venter J.C."/>
        </authorList>
    </citation>
    <scope>NUCLEOTIDE SEQUENCE [LARGE SCALE GENOMIC DNA]</scope>
    <source>
        <strain evidence="2">DSM 17067 / NCIMB 14079 / DFL-11</strain>
    </source>
</reference>
<comment type="caution">
    <text evidence="1">The sequence shown here is derived from an EMBL/GenBank/DDBJ whole genome shotgun (WGS) entry which is preliminary data.</text>
</comment>
<dbReference type="AlphaFoldDB" id="A0A5E8GT55"/>
<dbReference type="EMBL" id="ACCU02000003">
    <property type="protein sequence ID" value="EEE43034.2"/>
    <property type="molecule type" value="Genomic_DNA"/>
</dbReference>
<dbReference type="Proteomes" id="UP000004703">
    <property type="component" value="Chromosome"/>
</dbReference>
<protein>
    <submittedName>
        <fullName evidence="1">Uncharacterized protein</fullName>
    </submittedName>
</protein>
<evidence type="ECO:0000313" key="2">
    <source>
        <dbReference type="Proteomes" id="UP000004703"/>
    </source>
</evidence>
<organism evidence="1 2">
    <name type="scientific">Roseibium alexandrii (strain DSM 17067 / NCIMB 14079 / DFL-11)</name>
    <name type="common">Labrenzia alexandrii</name>
    <dbReference type="NCBI Taxonomy" id="244592"/>
    <lineage>
        <taxon>Bacteria</taxon>
        <taxon>Pseudomonadati</taxon>
        <taxon>Pseudomonadota</taxon>
        <taxon>Alphaproteobacteria</taxon>
        <taxon>Hyphomicrobiales</taxon>
        <taxon>Stappiaceae</taxon>
        <taxon>Roseibium</taxon>
    </lineage>
</organism>
<evidence type="ECO:0000313" key="1">
    <source>
        <dbReference type="EMBL" id="EEE43034.2"/>
    </source>
</evidence>
<dbReference type="RefSeq" id="WP_040451723.1">
    <property type="nucleotide sequence ID" value="NZ_CM011002.1"/>
</dbReference>